<organism evidence="3 4">
    <name type="scientific">Quercus lobata</name>
    <name type="common">Valley oak</name>
    <dbReference type="NCBI Taxonomy" id="97700"/>
    <lineage>
        <taxon>Eukaryota</taxon>
        <taxon>Viridiplantae</taxon>
        <taxon>Streptophyta</taxon>
        <taxon>Embryophyta</taxon>
        <taxon>Tracheophyta</taxon>
        <taxon>Spermatophyta</taxon>
        <taxon>Magnoliopsida</taxon>
        <taxon>eudicotyledons</taxon>
        <taxon>Gunneridae</taxon>
        <taxon>Pentapetalae</taxon>
        <taxon>rosids</taxon>
        <taxon>fabids</taxon>
        <taxon>Fagales</taxon>
        <taxon>Fagaceae</taxon>
        <taxon>Quercus</taxon>
    </lineage>
</organism>
<dbReference type="InterPro" id="IPR036691">
    <property type="entry name" value="Endo/exonu/phosph_ase_sf"/>
</dbReference>
<dbReference type="Pfam" id="PF03372">
    <property type="entry name" value="Exo_endo_phos"/>
    <property type="match status" value="1"/>
</dbReference>
<dbReference type="EnsemblPlants" id="QL09p030600:mrna">
    <property type="protein sequence ID" value="QL09p030600:mrna"/>
    <property type="gene ID" value="QL09p030600"/>
</dbReference>
<dbReference type="Pfam" id="PF14111">
    <property type="entry name" value="DUF4283"/>
    <property type="match status" value="1"/>
</dbReference>
<dbReference type="EMBL" id="LRBV02000009">
    <property type="status" value="NOT_ANNOTATED_CDS"/>
    <property type="molecule type" value="Genomic_DNA"/>
</dbReference>
<protein>
    <recommendedName>
        <fullName evidence="5">DUF4283 domain-containing protein</fullName>
    </recommendedName>
</protein>
<evidence type="ECO:0008006" key="5">
    <source>
        <dbReference type="Google" id="ProtNLM"/>
    </source>
</evidence>
<name>A0A7N2RAR5_QUELO</name>
<dbReference type="Proteomes" id="UP000594261">
    <property type="component" value="Chromosome 9"/>
</dbReference>
<reference evidence="3" key="2">
    <citation type="submission" date="2021-01" db="UniProtKB">
        <authorList>
            <consortium name="EnsemblPlants"/>
        </authorList>
    </citation>
    <scope>IDENTIFICATION</scope>
</reference>
<evidence type="ECO:0000259" key="2">
    <source>
        <dbReference type="Pfam" id="PF14111"/>
    </source>
</evidence>
<dbReference type="Gene3D" id="3.60.10.10">
    <property type="entry name" value="Endonuclease/exonuclease/phosphatase"/>
    <property type="match status" value="1"/>
</dbReference>
<dbReference type="Gramene" id="QL09p030600:mrna">
    <property type="protein sequence ID" value="QL09p030600:mrna"/>
    <property type="gene ID" value="QL09p030600"/>
</dbReference>
<evidence type="ECO:0000259" key="1">
    <source>
        <dbReference type="Pfam" id="PF03372"/>
    </source>
</evidence>
<feature type="domain" description="DUF4283" evidence="2">
    <location>
        <begin position="37"/>
        <end position="104"/>
    </location>
</feature>
<dbReference type="InterPro" id="IPR025558">
    <property type="entry name" value="DUF4283"/>
</dbReference>
<dbReference type="AlphaFoldDB" id="A0A7N2RAR5"/>
<keyword evidence="4" id="KW-1185">Reference proteome</keyword>
<dbReference type="PANTHER" id="PTHR35218:SF9">
    <property type="entry name" value="ENDONUCLEASE_EXONUCLEASE_PHOSPHATASE DOMAIN-CONTAINING PROTEIN"/>
    <property type="match status" value="1"/>
</dbReference>
<evidence type="ECO:0000313" key="3">
    <source>
        <dbReference type="EnsemblPlants" id="QL09p030600:mrna"/>
    </source>
</evidence>
<proteinExistence type="predicted"/>
<dbReference type="GO" id="GO:0003824">
    <property type="term" value="F:catalytic activity"/>
    <property type="evidence" value="ECO:0007669"/>
    <property type="project" value="InterPro"/>
</dbReference>
<dbReference type="InParanoid" id="A0A7N2RAR5"/>
<dbReference type="PANTHER" id="PTHR35218">
    <property type="entry name" value="RNASE H DOMAIN-CONTAINING PROTEIN"/>
    <property type="match status" value="1"/>
</dbReference>
<evidence type="ECO:0000313" key="4">
    <source>
        <dbReference type="Proteomes" id="UP000594261"/>
    </source>
</evidence>
<sequence>MEEIIEGWSRLSLQGPEGDGFRLRSEMGSEEFVLAAKFFTKRVLNTDAIAKNFSQLWRSRNGFKMKDLGNHIVLFIFDNKLDTDRILASQPWSFDKSLVAIQCYDKVQELGDFIQAQDPSVVFLAETWLNEARLGSIRDSLQFGHNHGVSKITRGGGLALFWKENFSVSVESSSLHHIDVVINKRKENAWRFIGFYGAPETHFRDETWNLLHDLHNRFSLPWLCGGDFNELLKSHEKCGGRLRPYG</sequence>
<dbReference type="SUPFAM" id="SSF56219">
    <property type="entry name" value="DNase I-like"/>
    <property type="match status" value="1"/>
</dbReference>
<feature type="domain" description="Endonuclease/exonuclease/phosphatase" evidence="1">
    <location>
        <begin position="106"/>
        <end position="230"/>
    </location>
</feature>
<accession>A0A7N2RAR5</accession>
<reference evidence="3 4" key="1">
    <citation type="journal article" date="2016" name="G3 (Bethesda)">
        <title>First Draft Assembly and Annotation of the Genome of a California Endemic Oak Quercus lobata Nee (Fagaceae).</title>
        <authorList>
            <person name="Sork V.L."/>
            <person name="Fitz-Gibbon S.T."/>
            <person name="Puiu D."/>
            <person name="Crepeau M."/>
            <person name="Gugger P.F."/>
            <person name="Sherman R."/>
            <person name="Stevens K."/>
            <person name="Langley C.H."/>
            <person name="Pellegrini M."/>
            <person name="Salzberg S.L."/>
        </authorList>
    </citation>
    <scope>NUCLEOTIDE SEQUENCE [LARGE SCALE GENOMIC DNA]</scope>
    <source>
        <strain evidence="3 4">cv. SW786</strain>
    </source>
</reference>
<dbReference type="InterPro" id="IPR005135">
    <property type="entry name" value="Endo/exonuclease/phosphatase"/>
</dbReference>